<evidence type="ECO:0000259" key="1">
    <source>
        <dbReference type="Pfam" id="PF07561"/>
    </source>
</evidence>
<protein>
    <submittedName>
        <fullName evidence="2">DUF1540 domain-containing protein</fullName>
    </submittedName>
</protein>
<accession>A0A9D1IFW6</accession>
<gene>
    <name evidence="2" type="ORF">IAC53_06150</name>
</gene>
<proteinExistence type="predicted"/>
<dbReference type="EMBL" id="DVMW01000036">
    <property type="protein sequence ID" value="HIU36165.1"/>
    <property type="molecule type" value="Genomic_DNA"/>
</dbReference>
<organism evidence="2 3">
    <name type="scientific">Candidatus Fimenecus excrementigallinarum</name>
    <dbReference type="NCBI Taxonomy" id="2840816"/>
    <lineage>
        <taxon>Bacteria</taxon>
        <taxon>Bacillati</taxon>
        <taxon>Bacillota</taxon>
        <taxon>Clostridia</taxon>
        <taxon>Candidatus Fimenecus</taxon>
    </lineage>
</organism>
<reference evidence="2" key="1">
    <citation type="submission" date="2020-10" db="EMBL/GenBank/DDBJ databases">
        <authorList>
            <person name="Gilroy R."/>
        </authorList>
    </citation>
    <scope>NUCLEOTIDE SEQUENCE</scope>
    <source>
        <strain evidence="2">ChiGjej1B1-19959</strain>
    </source>
</reference>
<sequence>MNDIKCNVSNCVYHSGVSTCTAKEIQVACQCAGKPCECSETECGTFQAKA</sequence>
<name>A0A9D1IFW6_9FIRM</name>
<reference evidence="2" key="2">
    <citation type="journal article" date="2021" name="PeerJ">
        <title>Extensive microbial diversity within the chicken gut microbiome revealed by metagenomics and culture.</title>
        <authorList>
            <person name="Gilroy R."/>
            <person name="Ravi A."/>
            <person name="Getino M."/>
            <person name="Pursley I."/>
            <person name="Horton D.L."/>
            <person name="Alikhan N.F."/>
            <person name="Baker D."/>
            <person name="Gharbi K."/>
            <person name="Hall N."/>
            <person name="Watson M."/>
            <person name="Adriaenssens E.M."/>
            <person name="Foster-Nyarko E."/>
            <person name="Jarju S."/>
            <person name="Secka A."/>
            <person name="Antonio M."/>
            <person name="Oren A."/>
            <person name="Chaudhuri R.R."/>
            <person name="La Ragione R."/>
            <person name="Hildebrand F."/>
            <person name="Pallen M.J."/>
        </authorList>
    </citation>
    <scope>NUCLEOTIDE SEQUENCE</scope>
    <source>
        <strain evidence="2">ChiGjej1B1-19959</strain>
    </source>
</reference>
<dbReference type="InterPro" id="IPR011437">
    <property type="entry name" value="DUF1540"/>
</dbReference>
<dbReference type="Pfam" id="PF07561">
    <property type="entry name" value="DUF1540"/>
    <property type="match status" value="1"/>
</dbReference>
<dbReference type="AlphaFoldDB" id="A0A9D1IFW6"/>
<evidence type="ECO:0000313" key="3">
    <source>
        <dbReference type="Proteomes" id="UP000824071"/>
    </source>
</evidence>
<evidence type="ECO:0000313" key="2">
    <source>
        <dbReference type="EMBL" id="HIU36165.1"/>
    </source>
</evidence>
<comment type="caution">
    <text evidence="2">The sequence shown here is derived from an EMBL/GenBank/DDBJ whole genome shotgun (WGS) entry which is preliminary data.</text>
</comment>
<dbReference type="Proteomes" id="UP000824071">
    <property type="component" value="Unassembled WGS sequence"/>
</dbReference>
<feature type="domain" description="DUF1540" evidence="1">
    <location>
        <begin position="4"/>
        <end position="46"/>
    </location>
</feature>